<accession>A0A6N8IU64</accession>
<dbReference type="AlphaFoldDB" id="A0A6N8IU64"/>
<evidence type="ECO:0000313" key="3">
    <source>
        <dbReference type="Proteomes" id="UP000469385"/>
    </source>
</evidence>
<keyword evidence="1" id="KW-0812">Transmembrane</keyword>
<proteinExistence type="predicted"/>
<protein>
    <submittedName>
        <fullName evidence="2">DUF1275 domain-containing protein</fullName>
    </submittedName>
</protein>
<keyword evidence="3" id="KW-1185">Reference proteome</keyword>
<reference evidence="2 3" key="1">
    <citation type="submission" date="2019-12" db="EMBL/GenBank/DDBJ databases">
        <authorList>
            <person name="Huq M.A."/>
        </authorList>
    </citation>
    <scope>NUCLEOTIDE SEQUENCE [LARGE SCALE GENOMIC DNA]</scope>
    <source>
        <strain evidence="2 3">MAH-25</strain>
    </source>
</reference>
<feature type="transmembrane region" description="Helical" evidence="1">
    <location>
        <begin position="196"/>
        <end position="216"/>
    </location>
</feature>
<keyword evidence="1" id="KW-1133">Transmembrane helix</keyword>
<feature type="transmembrane region" description="Helical" evidence="1">
    <location>
        <begin position="100"/>
        <end position="117"/>
    </location>
</feature>
<sequence>MRPAFLSRLAQRERTTAANRQLGGCLAFVAGAVNAGGFLAVARYTSHVTGIVSSIADDLVLGQVALALAGVAMLGCFLAGAVATALLVNWARRHDLHAEFALPLVLEAVLLLVFGQLGANGGALQGLFVPATVLLLCFVMGLQNAVITKVSKAEIRTTHMTGIVTDLGIELGRLVYRNRDAHRHARHFVRADRERLAIHAATLALFLAGGIVGAIGFKVLGFAATLPIAALLLALAAPPVVRDGAELAGRLTR</sequence>
<keyword evidence="1" id="KW-0472">Membrane</keyword>
<dbReference type="PANTHER" id="PTHR37314">
    <property type="entry name" value="SLR0142 PROTEIN"/>
    <property type="match status" value="1"/>
</dbReference>
<evidence type="ECO:0000313" key="2">
    <source>
        <dbReference type="EMBL" id="MVQ30444.1"/>
    </source>
</evidence>
<dbReference type="RefSeq" id="WP_157398573.1">
    <property type="nucleotide sequence ID" value="NZ_WSEL01000006.1"/>
</dbReference>
<evidence type="ECO:0000256" key="1">
    <source>
        <dbReference type="SAM" id="Phobius"/>
    </source>
</evidence>
<dbReference type="InterPro" id="IPR010699">
    <property type="entry name" value="DUF1275"/>
</dbReference>
<gene>
    <name evidence="2" type="ORF">GON04_13365</name>
</gene>
<dbReference type="Proteomes" id="UP000469385">
    <property type="component" value="Unassembled WGS sequence"/>
</dbReference>
<feature type="transmembrane region" description="Helical" evidence="1">
    <location>
        <begin position="123"/>
        <end position="142"/>
    </location>
</feature>
<feature type="transmembrane region" description="Helical" evidence="1">
    <location>
        <begin position="222"/>
        <end position="241"/>
    </location>
</feature>
<dbReference type="Pfam" id="PF06912">
    <property type="entry name" value="DUF1275"/>
    <property type="match status" value="1"/>
</dbReference>
<name>A0A6N8IU64_9BURK</name>
<dbReference type="PANTHER" id="PTHR37314:SF4">
    <property type="entry name" value="UPF0700 TRANSMEMBRANE PROTEIN YOAK"/>
    <property type="match status" value="1"/>
</dbReference>
<dbReference type="EMBL" id="WSEL01000006">
    <property type="protein sequence ID" value="MVQ30444.1"/>
    <property type="molecule type" value="Genomic_DNA"/>
</dbReference>
<comment type="caution">
    <text evidence="2">The sequence shown here is derived from an EMBL/GenBank/DDBJ whole genome shotgun (WGS) entry which is preliminary data.</text>
</comment>
<organism evidence="2 3">
    <name type="scientific">Ramlibacter pinisoli</name>
    <dbReference type="NCBI Taxonomy" id="2682844"/>
    <lineage>
        <taxon>Bacteria</taxon>
        <taxon>Pseudomonadati</taxon>
        <taxon>Pseudomonadota</taxon>
        <taxon>Betaproteobacteria</taxon>
        <taxon>Burkholderiales</taxon>
        <taxon>Comamonadaceae</taxon>
        <taxon>Ramlibacter</taxon>
    </lineage>
</organism>
<feature type="transmembrane region" description="Helical" evidence="1">
    <location>
        <begin position="64"/>
        <end position="88"/>
    </location>
</feature>
<feature type="transmembrane region" description="Helical" evidence="1">
    <location>
        <begin position="21"/>
        <end position="44"/>
    </location>
</feature>